<organism evidence="1 2">
    <name type="scientific">Zootermopsis nevadensis</name>
    <name type="common">Dampwood termite</name>
    <dbReference type="NCBI Taxonomy" id="136037"/>
    <lineage>
        <taxon>Eukaryota</taxon>
        <taxon>Metazoa</taxon>
        <taxon>Ecdysozoa</taxon>
        <taxon>Arthropoda</taxon>
        <taxon>Hexapoda</taxon>
        <taxon>Insecta</taxon>
        <taxon>Pterygota</taxon>
        <taxon>Neoptera</taxon>
        <taxon>Polyneoptera</taxon>
        <taxon>Dictyoptera</taxon>
        <taxon>Blattodea</taxon>
        <taxon>Blattoidea</taxon>
        <taxon>Termitoidae</taxon>
        <taxon>Termopsidae</taxon>
        <taxon>Zootermopsis</taxon>
    </lineage>
</organism>
<sequence>MVLASHDNYGLRYVGKLSGRRPRRRFEGKIKIRKMDFREIGPGLDSAGPGYGRFLLAVVNTVIYVTWTNHQRLRISESILRTKFNRNQIYVQTDLSLHCD</sequence>
<dbReference type="InParanoid" id="A0A067R3G6"/>
<gene>
    <name evidence="1" type="ORF">L798_13291</name>
</gene>
<evidence type="ECO:0000313" key="2">
    <source>
        <dbReference type="Proteomes" id="UP000027135"/>
    </source>
</evidence>
<reference evidence="1 2" key="1">
    <citation type="journal article" date="2014" name="Nat. Commun.">
        <title>Molecular traces of alternative social organization in a termite genome.</title>
        <authorList>
            <person name="Terrapon N."/>
            <person name="Li C."/>
            <person name="Robertson H.M."/>
            <person name="Ji L."/>
            <person name="Meng X."/>
            <person name="Booth W."/>
            <person name="Chen Z."/>
            <person name="Childers C.P."/>
            <person name="Glastad K.M."/>
            <person name="Gokhale K."/>
            <person name="Gowin J."/>
            <person name="Gronenberg W."/>
            <person name="Hermansen R.A."/>
            <person name="Hu H."/>
            <person name="Hunt B.G."/>
            <person name="Huylmans A.K."/>
            <person name="Khalil S.M."/>
            <person name="Mitchell R.D."/>
            <person name="Munoz-Torres M.C."/>
            <person name="Mustard J.A."/>
            <person name="Pan H."/>
            <person name="Reese J.T."/>
            <person name="Scharf M.E."/>
            <person name="Sun F."/>
            <person name="Vogel H."/>
            <person name="Xiao J."/>
            <person name="Yang W."/>
            <person name="Yang Z."/>
            <person name="Yang Z."/>
            <person name="Zhou J."/>
            <person name="Zhu J."/>
            <person name="Brent C.S."/>
            <person name="Elsik C.G."/>
            <person name="Goodisman M.A."/>
            <person name="Liberles D.A."/>
            <person name="Roe R.M."/>
            <person name="Vargo E.L."/>
            <person name="Vilcinskas A."/>
            <person name="Wang J."/>
            <person name="Bornberg-Bauer E."/>
            <person name="Korb J."/>
            <person name="Zhang G."/>
            <person name="Liebig J."/>
        </authorList>
    </citation>
    <scope>NUCLEOTIDE SEQUENCE [LARGE SCALE GENOMIC DNA]</scope>
    <source>
        <tissue evidence="1">Whole organism</tissue>
    </source>
</reference>
<dbReference type="AlphaFoldDB" id="A0A067R3G6"/>
<dbReference type="EMBL" id="KK853021">
    <property type="protein sequence ID" value="KDR12393.1"/>
    <property type="molecule type" value="Genomic_DNA"/>
</dbReference>
<name>A0A067R3G6_ZOONE</name>
<keyword evidence="2" id="KW-1185">Reference proteome</keyword>
<dbReference type="Proteomes" id="UP000027135">
    <property type="component" value="Unassembled WGS sequence"/>
</dbReference>
<protein>
    <submittedName>
        <fullName evidence="1">Uncharacterized protein</fullName>
    </submittedName>
</protein>
<accession>A0A067R3G6</accession>
<proteinExistence type="predicted"/>
<evidence type="ECO:0000313" key="1">
    <source>
        <dbReference type="EMBL" id="KDR12393.1"/>
    </source>
</evidence>